<protein>
    <submittedName>
        <fullName evidence="2">Uncharacterized protein</fullName>
    </submittedName>
</protein>
<keyword evidence="1" id="KW-0812">Transmembrane</keyword>
<keyword evidence="1" id="KW-1133">Transmembrane helix</keyword>
<feature type="transmembrane region" description="Helical" evidence="1">
    <location>
        <begin position="9"/>
        <end position="26"/>
    </location>
</feature>
<sequence>MTRKELTRLTWWVITAIGYVIAWPFWKLWQLLRGSRDDEEGDS</sequence>
<keyword evidence="3" id="KW-1185">Reference proteome</keyword>
<dbReference type="AlphaFoldDB" id="A0A7W5G6P2"/>
<evidence type="ECO:0000256" key="1">
    <source>
        <dbReference type="SAM" id="Phobius"/>
    </source>
</evidence>
<accession>A0A7W5G6P2</accession>
<evidence type="ECO:0000313" key="2">
    <source>
        <dbReference type="EMBL" id="MBB3142773.1"/>
    </source>
</evidence>
<gene>
    <name evidence="2" type="ORF">FHR96_003675</name>
</gene>
<evidence type="ECO:0000313" key="3">
    <source>
        <dbReference type="Proteomes" id="UP000525987"/>
    </source>
</evidence>
<comment type="caution">
    <text evidence="2">The sequence shown here is derived from an EMBL/GenBank/DDBJ whole genome shotgun (WGS) entry which is preliminary data.</text>
</comment>
<proteinExistence type="predicted"/>
<dbReference type="RefSeq" id="WP_281378421.1">
    <property type="nucleotide sequence ID" value="NZ_JACHXM010000027.1"/>
</dbReference>
<dbReference type="Proteomes" id="UP000525987">
    <property type="component" value="Unassembled WGS sequence"/>
</dbReference>
<name>A0A7W5G6P2_9GAMM</name>
<dbReference type="EMBL" id="JACHXM010000027">
    <property type="protein sequence ID" value="MBB3142773.1"/>
    <property type="molecule type" value="Genomic_DNA"/>
</dbReference>
<reference evidence="2 3" key="1">
    <citation type="submission" date="2020-08" db="EMBL/GenBank/DDBJ databases">
        <title>Genomic Encyclopedia of Type Strains, Phase III (KMG-III): the genomes of soil and plant-associated and newly described type strains.</title>
        <authorList>
            <person name="Whitman W."/>
        </authorList>
    </citation>
    <scope>NUCLEOTIDE SEQUENCE [LARGE SCALE GENOMIC DNA]</scope>
    <source>
        <strain evidence="2 3">CECT 5995</strain>
    </source>
</reference>
<keyword evidence="1" id="KW-0472">Membrane</keyword>
<organism evidence="2 3">
    <name type="scientific">Halomonas organivorans</name>
    <dbReference type="NCBI Taxonomy" id="257772"/>
    <lineage>
        <taxon>Bacteria</taxon>
        <taxon>Pseudomonadati</taxon>
        <taxon>Pseudomonadota</taxon>
        <taxon>Gammaproteobacteria</taxon>
        <taxon>Oceanospirillales</taxon>
        <taxon>Halomonadaceae</taxon>
        <taxon>Halomonas</taxon>
    </lineage>
</organism>